<feature type="transmembrane region" description="Helical" evidence="9">
    <location>
        <begin position="88"/>
        <end position="106"/>
    </location>
</feature>
<dbReference type="GO" id="GO:1904680">
    <property type="term" value="F:peptide transmembrane transporter activity"/>
    <property type="evidence" value="ECO:0007669"/>
    <property type="project" value="InterPro"/>
</dbReference>
<evidence type="ECO:0000256" key="9">
    <source>
        <dbReference type="SAM" id="Phobius"/>
    </source>
</evidence>
<dbReference type="SUPFAM" id="SSF103473">
    <property type="entry name" value="MFS general substrate transporter"/>
    <property type="match status" value="1"/>
</dbReference>
<gene>
    <name evidence="10" type="ORF">H3309_08820</name>
</gene>
<dbReference type="Gene3D" id="1.20.1250.20">
    <property type="entry name" value="MFS general substrate transporter like domains"/>
    <property type="match status" value="2"/>
</dbReference>
<feature type="transmembrane region" description="Helical" evidence="9">
    <location>
        <begin position="512"/>
        <end position="536"/>
    </location>
</feature>
<feature type="transmembrane region" description="Helical" evidence="9">
    <location>
        <begin position="287"/>
        <end position="306"/>
    </location>
</feature>
<dbReference type="NCBIfam" id="TIGR00924">
    <property type="entry name" value="yjdL_sub1_fam"/>
    <property type="match status" value="1"/>
</dbReference>
<keyword evidence="6 9" id="KW-1133">Transmembrane helix</keyword>
<accession>A0A7G5IDT5</accession>
<dbReference type="Proteomes" id="UP000515292">
    <property type="component" value="Chromosome"/>
</dbReference>
<keyword evidence="2 8" id="KW-0813">Transport</keyword>
<dbReference type="EMBL" id="CP059851">
    <property type="protein sequence ID" value="QMW21527.1"/>
    <property type="molecule type" value="Genomic_DNA"/>
</dbReference>
<dbReference type="GO" id="GO:0005886">
    <property type="term" value="C:plasma membrane"/>
    <property type="evidence" value="ECO:0007669"/>
    <property type="project" value="UniProtKB-SubCell"/>
</dbReference>
<evidence type="ECO:0000256" key="2">
    <source>
        <dbReference type="ARBA" id="ARBA00022448"/>
    </source>
</evidence>
<proteinExistence type="inferred from homology"/>
<evidence type="ECO:0000256" key="7">
    <source>
        <dbReference type="ARBA" id="ARBA00023136"/>
    </source>
</evidence>
<dbReference type="InterPro" id="IPR050171">
    <property type="entry name" value="MFS_Transporters"/>
</dbReference>
<keyword evidence="11" id="KW-1185">Reference proteome</keyword>
<feature type="transmembrane region" description="Helical" evidence="9">
    <location>
        <begin position="556"/>
        <end position="577"/>
    </location>
</feature>
<dbReference type="CDD" id="cd17346">
    <property type="entry name" value="MFS_DtpA_like"/>
    <property type="match status" value="1"/>
</dbReference>
<dbReference type="KEGG" id="sand:H3309_08820"/>
<feature type="transmembrane region" description="Helical" evidence="9">
    <location>
        <begin position="244"/>
        <end position="266"/>
    </location>
</feature>
<feature type="transmembrane region" description="Helical" evidence="9">
    <location>
        <begin position="179"/>
        <end position="198"/>
    </location>
</feature>
<dbReference type="PROSITE" id="PS01023">
    <property type="entry name" value="PTR2_2"/>
    <property type="match status" value="1"/>
</dbReference>
<keyword evidence="7 9" id="KW-0472">Membrane</keyword>
<evidence type="ECO:0000256" key="3">
    <source>
        <dbReference type="ARBA" id="ARBA00022475"/>
    </source>
</evidence>
<feature type="transmembrane region" description="Helical" evidence="9">
    <location>
        <begin position="326"/>
        <end position="354"/>
    </location>
</feature>
<dbReference type="PANTHER" id="PTHR23517">
    <property type="entry name" value="RESISTANCE PROTEIN MDTM, PUTATIVE-RELATED-RELATED"/>
    <property type="match status" value="1"/>
</dbReference>
<dbReference type="RefSeq" id="WP_182294376.1">
    <property type="nucleotide sequence ID" value="NZ_CP059851.1"/>
</dbReference>
<sequence length="589" mass="63749">MTGSVAGERQWFGHPRQLARLFTTEMWERFGYYGMRALLALFLAEHFLFGDTTVGGLYGGFTSLVYLTPLFGGLIADRIMGSKRSVKLGALLMAVGYLGLCFHGPVAKPVFSYGGQTYDLKVEKRGEDKVQSVVVPGRGAYEIKGNDDGSLTLLGNDGAVLPKVLPKDSYESDGVRNPFWVSMMLLSLSAIIIGNGFFKPNISTIVGSLYAADDPRRDGGFTIFYMGINLGSIISQFFCPLLAIWYGYEAGFALAAVGMFIAWALFQFDGGRLNGYGEPPAGSGARTATFVTLGALAAIPVAWFLLDNTMVNAAAAADAAKAGTGFLGYIASLPLLGQVMFSIFFAAVIGIPVWAWRVGTKQEFHMMVVATVLIIFTVVFWTLFEQAGSSLTLFAERNTDRDILGIYTMPAGQAQIFNPLFVVIFAPIFSLLWVWLDRKGLNPPTPYKFVIALVLVGLGFLVLVWGGGFADAEYRVPLFWLAFLYLLQTLGELCLSPVGLSMVTKLAMARVVGLMMGVFFMASAMAQYVGGIVAQFASVETVGGEVTNPKLSLETYLGVFQTIGIGSLVVAGVLLLLSPWLTKWMHGVR</sequence>
<feature type="transmembrane region" description="Helical" evidence="9">
    <location>
        <begin position="219"/>
        <end position="238"/>
    </location>
</feature>
<evidence type="ECO:0000313" key="10">
    <source>
        <dbReference type="EMBL" id="QMW21527.1"/>
    </source>
</evidence>
<dbReference type="AlphaFoldDB" id="A0A7G5IDT5"/>
<dbReference type="PANTHER" id="PTHR23517:SF15">
    <property type="entry name" value="PROTON-DEPENDENT OLIGOPEPTIDE FAMILY TRANSPORT PROTEIN"/>
    <property type="match status" value="1"/>
</dbReference>
<feature type="transmembrane region" description="Helical" evidence="9">
    <location>
        <begin position="447"/>
        <end position="466"/>
    </location>
</feature>
<dbReference type="InterPro" id="IPR036259">
    <property type="entry name" value="MFS_trans_sf"/>
</dbReference>
<evidence type="ECO:0000256" key="8">
    <source>
        <dbReference type="RuleBase" id="RU003755"/>
    </source>
</evidence>
<feature type="transmembrane region" description="Helical" evidence="9">
    <location>
        <begin position="478"/>
        <end position="500"/>
    </location>
</feature>
<comment type="subcellular location">
    <subcellularLocation>
        <location evidence="1">Cell membrane</location>
        <topology evidence="1">Multi-pass membrane protein</topology>
    </subcellularLocation>
    <subcellularLocation>
        <location evidence="8">Membrane</location>
        <topology evidence="8">Multi-pass membrane protein</topology>
    </subcellularLocation>
</comment>
<evidence type="ECO:0000313" key="11">
    <source>
        <dbReference type="Proteomes" id="UP000515292"/>
    </source>
</evidence>
<dbReference type="InterPro" id="IPR000109">
    <property type="entry name" value="POT_fam"/>
</dbReference>
<keyword evidence="3" id="KW-1003">Cell membrane</keyword>
<evidence type="ECO:0000256" key="5">
    <source>
        <dbReference type="ARBA" id="ARBA00022856"/>
    </source>
</evidence>
<dbReference type="GO" id="GO:0006857">
    <property type="term" value="P:oligopeptide transport"/>
    <property type="evidence" value="ECO:0007669"/>
    <property type="project" value="InterPro"/>
</dbReference>
<keyword evidence="5" id="KW-0571">Peptide transport</keyword>
<keyword evidence="4 8" id="KW-0812">Transmembrane</keyword>
<name>A0A7G5IDT5_9SPHN</name>
<dbReference type="InterPro" id="IPR018456">
    <property type="entry name" value="PTR2_symporter_CS"/>
</dbReference>
<organism evidence="10 11">
    <name type="scientific">Sandaracinobacteroides saxicola</name>
    <dbReference type="NCBI Taxonomy" id="2759707"/>
    <lineage>
        <taxon>Bacteria</taxon>
        <taxon>Pseudomonadati</taxon>
        <taxon>Pseudomonadota</taxon>
        <taxon>Alphaproteobacteria</taxon>
        <taxon>Sphingomonadales</taxon>
        <taxon>Sphingosinicellaceae</taxon>
        <taxon>Sandaracinobacteroides</taxon>
    </lineage>
</organism>
<feature type="transmembrane region" description="Helical" evidence="9">
    <location>
        <begin position="30"/>
        <end position="49"/>
    </location>
</feature>
<reference evidence="10 11" key="1">
    <citation type="submission" date="2020-07" db="EMBL/GenBank/DDBJ databases">
        <title>Complete genome sequence for Sandaracinobacter sp. M6.</title>
        <authorList>
            <person name="Tang Y."/>
            <person name="Liu Q."/>
            <person name="Guo Z."/>
            <person name="Lei P."/>
            <person name="Huang B."/>
        </authorList>
    </citation>
    <scope>NUCLEOTIDE SEQUENCE [LARGE SCALE GENOMIC DNA]</scope>
    <source>
        <strain evidence="10 11">M6</strain>
    </source>
</reference>
<protein>
    <submittedName>
        <fullName evidence="10">MFS transporter</fullName>
    </submittedName>
</protein>
<feature type="transmembrane region" description="Helical" evidence="9">
    <location>
        <begin position="416"/>
        <end position="435"/>
    </location>
</feature>
<feature type="transmembrane region" description="Helical" evidence="9">
    <location>
        <begin position="55"/>
        <end position="76"/>
    </location>
</feature>
<dbReference type="InterPro" id="IPR005279">
    <property type="entry name" value="Dipep/tripep_permease"/>
</dbReference>
<evidence type="ECO:0000256" key="6">
    <source>
        <dbReference type="ARBA" id="ARBA00022989"/>
    </source>
</evidence>
<dbReference type="Pfam" id="PF00854">
    <property type="entry name" value="PTR2"/>
    <property type="match status" value="1"/>
</dbReference>
<comment type="similarity">
    <text evidence="8">Belongs to the major facilitator superfamily. Proton-dependent oligopeptide transporter (POT/PTR) (TC 2.A.17) family.</text>
</comment>
<evidence type="ECO:0000256" key="4">
    <source>
        <dbReference type="ARBA" id="ARBA00022692"/>
    </source>
</evidence>
<feature type="transmembrane region" description="Helical" evidence="9">
    <location>
        <begin position="366"/>
        <end position="384"/>
    </location>
</feature>
<keyword evidence="5" id="KW-0653">Protein transport</keyword>
<evidence type="ECO:0000256" key="1">
    <source>
        <dbReference type="ARBA" id="ARBA00004651"/>
    </source>
</evidence>